<evidence type="ECO:0000256" key="5">
    <source>
        <dbReference type="ARBA" id="ARBA00022737"/>
    </source>
</evidence>
<dbReference type="GO" id="GO:0001736">
    <property type="term" value="P:establishment of planar polarity"/>
    <property type="evidence" value="ECO:0007669"/>
    <property type="project" value="UniProtKB-ARBA"/>
</dbReference>
<dbReference type="OrthoDB" id="6252479at2759"/>
<dbReference type="InterPro" id="IPR020894">
    <property type="entry name" value="Cadherin_CS"/>
</dbReference>
<feature type="domain" description="Cadherin" evidence="14">
    <location>
        <begin position="531"/>
        <end position="614"/>
    </location>
</feature>
<evidence type="ECO:0000256" key="3">
    <source>
        <dbReference type="ARBA" id="ARBA00022692"/>
    </source>
</evidence>
<dbReference type="AlphaFoldDB" id="A0A6H5HWZ1"/>
<gene>
    <name evidence="15" type="ORF">TBRA_LOCUS1651</name>
</gene>
<evidence type="ECO:0000256" key="13">
    <source>
        <dbReference type="SAM" id="MobiDB-lite"/>
    </source>
</evidence>
<dbReference type="GO" id="GO:0008104">
    <property type="term" value="P:intracellular protein localization"/>
    <property type="evidence" value="ECO:0007669"/>
    <property type="project" value="UniProtKB-ARBA"/>
</dbReference>
<evidence type="ECO:0000256" key="7">
    <source>
        <dbReference type="ARBA" id="ARBA00022889"/>
    </source>
</evidence>
<feature type="region of interest" description="Disordered" evidence="13">
    <location>
        <begin position="76"/>
        <end position="132"/>
    </location>
</feature>
<dbReference type="Proteomes" id="UP000479190">
    <property type="component" value="Unassembled WGS sequence"/>
</dbReference>
<dbReference type="InterPro" id="IPR015919">
    <property type="entry name" value="Cadherin-like_sf"/>
</dbReference>
<evidence type="ECO:0000313" key="15">
    <source>
        <dbReference type="EMBL" id="CAB0029622.1"/>
    </source>
</evidence>
<dbReference type="GO" id="GO:0005509">
    <property type="term" value="F:calcium ion binding"/>
    <property type="evidence" value="ECO:0007669"/>
    <property type="project" value="UniProtKB-UniRule"/>
</dbReference>
<evidence type="ECO:0000256" key="12">
    <source>
        <dbReference type="PROSITE-ProRule" id="PRU00043"/>
    </source>
</evidence>
<sequence>MNFFANHGMFKKLADVEKSWHDDEKFARELKNITIEDSDTSPSLYDLIRSRRVQAELAYADYLKFAHSKKLEYLSDKQHRTRQQRQRAELPSPGLLVRRGGERGARRQGRPGAGPGRRRAGPQQPDHLRPRLGLGQRRVLAESEHGRVHPHGQSRLRAAEAPKERVRARVQHYILVVQATDSGNPALSSTVTCYCNVVDVNDNAPYFEAGPRSAEIVENGTVGAAVLALRALDADSGPNGRVTYSIVSGDDDEDFGIAANGTLYTRRPLDRESKTVYNLMVQAADSPKAPAKALSTSVQITINVLDINDESPRFVSSNRTSIPENAAPNSVVMIVKAQDRDEGRNGYVEYSLEDAADASPLPFSLGSVDGVLRVSGQLDRELRANYTLRIRARDRGEPSRWSRQSLLVLVLDENDNAPVFDARPYSVSVAENASIGASVLKVSASDRDEAGSPYGRVRYSIVSGDPNRDFAISEDSGVIRVAKRLDYERQARYRLQLRAEDCPAEREDVKYDLTELVVNLLDVNDNAPCFVDSPYLAQVMENQVPAPLDGAGGGGYVARFEARDADGDQVSYYLKEGDPSLFRLNSSTGELALLRSLDRELKSEYTLTLVAMDSETLLCKFQ</sequence>
<feature type="domain" description="Cadherin" evidence="14">
    <location>
        <begin position="421"/>
        <end position="530"/>
    </location>
</feature>
<keyword evidence="4" id="KW-0732">Signal</keyword>
<name>A0A6H5HWZ1_9HYME</name>
<dbReference type="PANTHER" id="PTHR24026:SF126">
    <property type="entry name" value="PROTOCADHERIN FAT 4"/>
    <property type="match status" value="1"/>
</dbReference>
<dbReference type="FunFam" id="2.60.40.60:FF:000024">
    <property type="entry name" value="FAT atypical cadherin 3"/>
    <property type="match status" value="1"/>
</dbReference>
<dbReference type="SMART" id="SM00112">
    <property type="entry name" value="CA"/>
    <property type="match status" value="5"/>
</dbReference>
<keyword evidence="9" id="KW-0472">Membrane</keyword>
<keyword evidence="8" id="KW-1133">Transmembrane helix</keyword>
<keyword evidence="7" id="KW-0130">Cell adhesion</keyword>
<keyword evidence="5" id="KW-0677">Repeat</keyword>
<feature type="domain" description="Cadherin" evidence="14">
    <location>
        <begin position="208"/>
        <end position="314"/>
    </location>
</feature>
<evidence type="ECO:0000256" key="2">
    <source>
        <dbReference type="ARBA" id="ARBA00022536"/>
    </source>
</evidence>
<dbReference type="GO" id="GO:0048513">
    <property type="term" value="P:animal organ development"/>
    <property type="evidence" value="ECO:0007669"/>
    <property type="project" value="UniProtKB-ARBA"/>
</dbReference>
<dbReference type="GO" id="GO:0007156">
    <property type="term" value="P:homophilic cell adhesion via plasma membrane adhesion molecules"/>
    <property type="evidence" value="ECO:0007669"/>
    <property type="project" value="InterPro"/>
</dbReference>
<proteinExistence type="predicted"/>
<feature type="domain" description="Cadherin" evidence="14">
    <location>
        <begin position="163"/>
        <end position="207"/>
    </location>
</feature>
<dbReference type="FunFam" id="2.60.40.60:FF:000033">
    <property type="entry name" value="FAT atypical cadherin 1"/>
    <property type="match status" value="1"/>
</dbReference>
<keyword evidence="10" id="KW-1015">Disulfide bond</keyword>
<dbReference type="PROSITE" id="PS00232">
    <property type="entry name" value="CADHERIN_1"/>
    <property type="match status" value="2"/>
</dbReference>
<evidence type="ECO:0000256" key="6">
    <source>
        <dbReference type="ARBA" id="ARBA00022837"/>
    </source>
</evidence>
<comment type="subcellular location">
    <subcellularLocation>
        <location evidence="1">Cell membrane</location>
        <topology evidence="1">Single-pass type I membrane protein</topology>
    </subcellularLocation>
</comment>
<protein>
    <recommendedName>
        <fullName evidence="14">Cadherin domain-containing protein</fullName>
    </recommendedName>
</protein>
<dbReference type="PROSITE" id="PS50268">
    <property type="entry name" value="CADHERIN_2"/>
    <property type="match status" value="5"/>
</dbReference>
<keyword evidence="3" id="KW-0812">Transmembrane</keyword>
<evidence type="ECO:0000256" key="11">
    <source>
        <dbReference type="ARBA" id="ARBA00023180"/>
    </source>
</evidence>
<dbReference type="GO" id="GO:0005886">
    <property type="term" value="C:plasma membrane"/>
    <property type="evidence" value="ECO:0007669"/>
    <property type="project" value="UniProtKB-SubCell"/>
</dbReference>
<dbReference type="GO" id="GO:0048589">
    <property type="term" value="P:developmental growth"/>
    <property type="evidence" value="ECO:0007669"/>
    <property type="project" value="UniProtKB-ARBA"/>
</dbReference>
<evidence type="ECO:0000256" key="8">
    <source>
        <dbReference type="ARBA" id="ARBA00022989"/>
    </source>
</evidence>
<evidence type="ECO:0000256" key="4">
    <source>
        <dbReference type="ARBA" id="ARBA00022729"/>
    </source>
</evidence>
<keyword evidence="2" id="KW-0245">EGF-like domain</keyword>
<dbReference type="FunFam" id="2.60.40.60:FF:000039">
    <property type="entry name" value="FAT atypical cadherin 3"/>
    <property type="match status" value="1"/>
</dbReference>
<dbReference type="Gene3D" id="2.60.40.60">
    <property type="entry name" value="Cadherins"/>
    <property type="match status" value="5"/>
</dbReference>
<evidence type="ECO:0000259" key="14">
    <source>
        <dbReference type="PROSITE" id="PS50268"/>
    </source>
</evidence>
<dbReference type="PRINTS" id="PR00205">
    <property type="entry name" value="CADHERIN"/>
</dbReference>
<dbReference type="PANTHER" id="PTHR24026">
    <property type="entry name" value="FAT ATYPICAL CADHERIN-RELATED"/>
    <property type="match status" value="1"/>
</dbReference>
<keyword evidence="11" id="KW-0325">Glycoprotein</keyword>
<reference evidence="15 16" key="1">
    <citation type="submission" date="2020-02" db="EMBL/GenBank/DDBJ databases">
        <authorList>
            <person name="Ferguson B K."/>
        </authorList>
    </citation>
    <scope>NUCLEOTIDE SEQUENCE [LARGE SCALE GENOMIC DNA]</scope>
</reference>
<dbReference type="InterPro" id="IPR002126">
    <property type="entry name" value="Cadherin-like_dom"/>
</dbReference>
<dbReference type="CDD" id="cd11304">
    <property type="entry name" value="Cadherin_repeat"/>
    <property type="match status" value="5"/>
</dbReference>
<dbReference type="GO" id="GO:0007163">
    <property type="term" value="P:establishment or maintenance of cell polarity"/>
    <property type="evidence" value="ECO:0007669"/>
    <property type="project" value="UniProtKB-ARBA"/>
</dbReference>
<organism evidence="15 16">
    <name type="scientific">Trichogramma brassicae</name>
    <dbReference type="NCBI Taxonomy" id="86971"/>
    <lineage>
        <taxon>Eukaryota</taxon>
        <taxon>Metazoa</taxon>
        <taxon>Ecdysozoa</taxon>
        <taxon>Arthropoda</taxon>
        <taxon>Hexapoda</taxon>
        <taxon>Insecta</taxon>
        <taxon>Pterygota</taxon>
        <taxon>Neoptera</taxon>
        <taxon>Endopterygota</taxon>
        <taxon>Hymenoptera</taxon>
        <taxon>Apocrita</taxon>
        <taxon>Proctotrupomorpha</taxon>
        <taxon>Chalcidoidea</taxon>
        <taxon>Trichogrammatidae</taxon>
        <taxon>Trichogramma</taxon>
    </lineage>
</organism>
<evidence type="ECO:0000313" key="16">
    <source>
        <dbReference type="Proteomes" id="UP000479190"/>
    </source>
</evidence>
<dbReference type="GO" id="GO:0048731">
    <property type="term" value="P:system development"/>
    <property type="evidence" value="ECO:0007669"/>
    <property type="project" value="UniProtKB-ARBA"/>
</dbReference>
<dbReference type="Pfam" id="PF00028">
    <property type="entry name" value="Cadherin"/>
    <property type="match status" value="4"/>
</dbReference>
<dbReference type="SUPFAM" id="SSF49313">
    <property type="entry name" value="Cadherin-like"/>
    <property type="match status" value="5"/>
</dbReference>
<feature type="domain" description="Cadherin" evidence="14">
    <location>
        <begin position="314"/>
        <end position="420"/>
    </location>
</feature>
<keyword evidence="16" id="KW-1185">Reference proteome</keyword>
<evidence type="ECO:0000256" key="9">
    <source>
        <dbReference type="ARBA" id="ARBA00023136"/>
    </source>
</evidence>
<evidence type="ECO:0000256" key="1">
    <source>
        <dbReference type="ARBA" id="ARBA00004251"/>
    </source>
</evidence>
<accession>A0A6H5HWZ1</accession>
<evidence type="ECO:0000256" key="10">
    <source>
        <dbReference type="ARBA" id="ARBA00023157"/>
    </source>
</evidence>
<keyword evidence="6 12" id="KW-0106">Calcium</keyword>
<dbReference type="GO" id="GO:0030154">
    <property type="term" value="P:cell differentiation"/>
    <property type="evidence" value="ECO:0007669"/>
    <property type="project" value="UniProtKB-ARBA"/>
</dbReference>
<dbReference type="EMBL" id="CADCXV010000335">
    <property type="protein sequence ID" value="CAB0029622.1"/>
    <property type="molecule type" value="Genomic_DNA"/>
</dbReference>